<protein>
    <submittedName>
        <fullName evidence="3">Cupin domain-containing protein</fullName>
    </submittedName>
</protein>
<comment type="caution">
    <text evidence="3">The sequence shown here is derived from an EMBL/GenBank/DDBJ whole genome shotgun (WGS) entry which is preliminary data.</text>
</comment>
<evidence type="ECO:0000313" key="4">
    <source>
        <dbReference type="Proteomes" id="UP001231941"/>
    </source>
</evidence>
<name>A0ABT9IU74_9BACL</name>
<evidence type="ECO:0000313" key="3">
    <source>
        <dbReference type="EMBL" id="MDP5272886.1"/>
    </source>
</evidence>
<dbReference type="PANTHER" id="PTHR35848:SF6">
    <property type="entry name" value="CUPIN TYPE-2 DOMAIN-CONTAINING PROTEIN"/>
    <property type="match status" value="1"/>
</dbReference>
<keyword evidence="1" id="KW-0479">Metal-binding</keyword>
<feature type="domain" description="Cupin type-2" evidence="2">
    <location>
        <begin position="34"/>
        <end position="90"/>
    </location>
</feature>
<dbReference type="InterPro" id="IPR011051">
    <property type="entry name" value="RmlC_Cupin_sf"/>
</dbReference>
<dbReference type="InterPro" id="IPR051610">
    <property type="entry name" value="GPI/OXD"/>
</dbReference>
<dbReference type="SUPFAM" id="SSF51182">
    <property type="entry name" value="RmlC-like cupins"/>
    <property type="match status" value="1"/>
</dbReference>
<sequence>MESIFNLEELLEKSKSSNQQYNEFLKVPSMSVGIYELKAGDVDTQKPHTEDELYYIIEGESQMFVGEKHFSVKAGSFVFVEKNVEHRFYDIEKDLTIIVFFSPAEYTNA</sequence>
<dbReference type="InterPro" id="IPR014710">
    <property type="entry name" value="RmlC-like_jellyroll"/>
</dbReference>
<evidence type="ECO:0000259" key="2">
    <source>
        <dbReference type="Pfam" id="PF07883"/>
    </source>
</evidence>
<organism evidence="3 4">
    <name type="scientific">Chengkuizengella axinellae</name>
    <dbReference type="NCBI Taxonomy" id="3064388"/>
    <lineage>
        <taxon>Bacteria</taxon>
        <taxon>Bacillati</taxon>
        <taxon>Bacillota</taxon>
        <taxon>Bacilli</taxon>
        <taxon>Bacillales</taxon>
        <taxon>Paenibacillaceae</taxon>
        <taxon>Chengkuizengella</taxon>
    </lineage>
</organism>
<gene>
    <name evidence="3" type="ORF">Q5Y73_02090</name>
</gene>
<reference evidence="3 4" key="1">
    <citation type="submission" date="2023-08" db="EMBL/GenBank/DDBJ databases">
        <authorList>
            <person name="Park J.-S."/>
        </authorList>
    </citation>
    <scope>NUCLEOTIDE SEQUENCE [LARGE SCALE GENOMIC DNA]</scope>
    <source>
        <strain evidence="3 4">2205SS18-9</strain>
    </source>
</reference>
<dbReference type="EMBL" id="JAVAMP010000001">
    <property type="protein sequence ID" value="MDP5272886.1"/>
    <property type="molecule type" value="Genomic_DNA"/>
</dbReference>
<dbReference type="RefSeq" id="WP_305990187.1">
    <property type="nucleotide sequence ID" value="NZ_JAVAMP010000001.1"/>
</dbReference>
<dbReference type="Pfam" id="PF07883">
    <property type="entry name" value="Cupin_2"/>
    <property type="match status" value="1"/>
</dbReference>
<dbReference type="Gene3D" id="2.60.120.10">
    <property type="entry name" value="Jelly Rolls"/>
    <property type="match status" value="1"/>
</dbReference>
<dbReference type="PANTHER" id="PTHR35848">
    <property type="entry name" value="OXALATE-BINDING PROTEIN"/>
    <property type="match status" value="1"/>
</dbReference>
<keyword evidence="4" id="KW-1185">Reference proteome</keyword>
<dbReference type="InterPro" id="IPR013096">
    <property type="entry name" value="Cupin_2"/>
</dbReference>
<dbReference type="Proteomes" id="UP001231941">
    <property type="component" value="Unassembled WGS sequence"/>
</dbReference>
<proteinExistence type="predicted"/>
<accession>A0ABT9IU74</accession>
<evidence type="ECO:0000256" key="1">
    <source>
        <dbReference type="ARBA" id="ARBA00022723"/>
    </source>
</evidence>